<evidence type="ECO:0000259" key="8">
    <source>
        <dbReference type="Pfam" id="PF03016"/>
    </source>
</evidence>
<dbReference type="InterPro" id="IPR004263">
    <property type="entry name" value="Exostosin"/>
</dbReference>
<dbReference type="Proteomes" id="UP000036987">
    <property type="component" value="Unassembled WGS sequence"/>
</dbReference>
<reference evidence="10" key="1">
    <citation type="journal article" date="2016" name="Nature">
        <title>The genome of the seagrass Zostera marina reveals angiosperm adaptation to the sea.</title>
        <authorList>
            <person name="Olsen J.L."/>
            <person name="Rouze P."/>
            <person name="Verhelst B."/>
            <person name="Lin Y.-C."/>
            <person name="Bayer T."/>
            <person name="Collen J."/>
            <person name="Dattolo E."/>
            <person name="De Paoli E."/>
            <person name="Dittami S."/>
            <person name="Maumus F."/>
            <person name="Michel G."/>
            <person name="Kersting A."/>
            <person name="Lauritano C."/>
            <person name="Lohaus R."/>
            <person name="Toepel M."/>
            <person name="Tonon T."/>
            <person name="Vanneste K."/>
            <person name="Amirebrahimi M."/>
            <person name="Brakel J."/>
            <person name="Bostroem C."/>
            <person name="Chovatia M."/>
            <person name="Grimwood J."/>
            <person name="Jenkins J.W."/>
            <person name="Jueterbock A."/>
            <person name="Mraz A."/>
            <person name="Stam W.T."/>
            <person name="Tice H."/>
            <person name="Bornberg-Bauer E."/>
            <person name="Green P.J."/>
            <person name="Pearson G.A."/>
            <person name="Procaccini G."/>
            <person name="Duarte C.M."/>
            <person name="Schmutz J."/>
            <person name="Reusch T.B.H."/>
            <person name="Van de Peer Y."/>
        </authorList>
    </citation>
    <scope>NUCLEOTIDE SEQUENCE [LARGE SCALE GENOMIC DNA]</scope>
    <source>
        <strain evidence="10">cv. Finnish</strain>
    </source>
</reference>
<comment type="similarity">
    <text evidence="2">Belongs to the glycosyltransferase 47 family.</text>
</comment>
<keyword evidence="10" id="KW-1185">Reference proteome</keyword>
<protein>
    <submittedName>
        <fullName evidence="9">Xyloglucan beta-1,2-galactosyltransferase, family GT47</fullName>
    </submittedName>
</protein>
<keyword evidence="7" id="KW-0812">Transmembrane</keyword>
<evidence type="ECO:0000256" key="4">
    <source>
        <dbReference type="ARBA" id="ARBA00022968"/>
    </source>
</evidence>
<evidence type="ECO:0000256" key="2">
    <source>
        <dbReference type="ARBA" id="ARBA00010271"/>
    </source>
</evidence>
<comment type="subcellular location">
    <subcellularLocation>
        <location evidence="1">Golgi apparatus membrane</location>
        <topology evidence="1">Single-pass type II membrane protein</topology>
    </subcellularLocation>
</comment>
<dbReference type="PANTHER" id="PTHR11062:SF117">
    <property type="entry name" value="XYLOGLUCAN-SPECIFIC GALACTURONOSYLTRANSFERASE 1"/>
    <property type="match status" value="1"/>
</dbReference>
<keyword evidence="5" id="KW-0333">Golgi apparatus</keyword>
<dbReference type="Pfam" id="PF03016">
    <property type="entry name" value="Exostosin_GT47"/>
    <property type="match status" value="1"/>
</dbReference>
<feature type="compositionally biased region" description="Basic and acidic residues" evidence="6">
    <location>
        <begin position="9"/>
        <end position="21"/>
    </location>
</feature>
<dbReference type="InterPro" id="IPR040911">
    <property type="entry name" value="Exostosin_GT47"/>
</dbReference>
<dbReference type="EMBL" id="LFYR01001978">
    <property type="protein sequence ID" value="KMZ58144.1"/>
    <property type="molecule type" value="Genomic_DNA"/>
</dbReference>
<dbReference type="GO" id="GO:0016757">
    <property type="term" value="F:glycosyltransferase activity"/>
    <property type="evidence" value="ECO:0007669"/>
    <property type="project" value="UniProtKB-KW"/>
</dbReference>
<gene>
    <name evidence="9" type="ORF">ZOSMA_7G01760</name>
</gene>
<feature type="domain" description="Exostosin GT47" evidence="8">
    <location>
        <begin position="148"/>
        <end position="470"/>
    </location>
</feature>
<evidence type="ECO:0000313" key="10">
    <source>
        <dbReference type="Proteomes" id="UP000036987"/>
    </source>
</evidence>
<feature type="transmembrane region" description="Helical" evidence="7">
    <location>
        <begin position="47"/>
        <end position="70"/>
    </location>
</feature>
<dbReference type="AlphaFoldDB" id="A0A0K9NN02"/>
<keyword evidence="3 9" id="KW-0328">Glycosyltransferase</keyword>
<evidence type="ECO:0000256" key="3">
    <source>
        <dbReference type="ARBA" id="ARBA00022676"/>
    </source>
</evidence>
<name>A0A0K9NN02_ZOSMR</name>
<dbReference type="OMA" id="YHTHQYS"/>
<evidence type="ECO:0000313" key="9">
    <source>
        <dbReference type="EMBL" id="KMZ58144.1"/>
    </source>
</evidence>
<accession>A0A0K9NN02</accession>
<proteinExistence type="inferred from homology"/>
<evidence type="ECO:0000256" key="1">
    <source>
        <dbReference type="ARBA" id="ARBA00004323"/>
    </source>
</evidence>
<evidence type="ECO:0000256" key="6">
    <source>
        <dbReference type="SAM" id="MobiDB-lite"/>
    </source>
</evidence>
<sequence length="532" mass="62106">MSIAFSRRRSAETGELDVREEATDDRYMTQMNYQTSQMPQPSYRFRILIFLLGIIMTWWCSTLLLSESFFNIRASSQKQNILGFSGDHAKFNITATAAIKNNTIDERIISKEEEKAIAVKIVEEQIQTMRSWSSSSSSSSSITMKSNCQGKGIFVYDLPKKFNYDLVRNCNERVPWLCKYLKNEGKGEPILKLGQGWYGTHQYSLEPIFHHRILRHPCRVFNIEQAKVFFVPFYGGLEILRWNMYNVSNSVRDSIGSELDKWLQQQKPWMQSKGKNHVFVLGSISWNFRRIHNNSWGNNFLQLDNMLNSYKLLIERQPWEINEIGIPYPTYFHPRSDEDIIRWQSKVISSRRTTLASFAGADRADTTENIRSVLMQQCKSQKNDCTLFDCSLDACLNHTMVIGMFMNSEFCLQPPGDSPTRKSVFDSLIIGCIPVLFDPFTVYYQYPWYFPEEYQKYSVFIDKDEFKENKINIIDVLKKVPVEKRQEMRKYIIYNIMPGLVYGNSMAKFYRFSDAFDIVINNLIGAVTQSEM</sequence>
<comment type="caution">
    <text evidence="9">The sequence shown here is derived from an EMBL/GenBank/DDBJ whole genome shotgun (WGS) entry which is preliminary data.</text>
</comment>
<organism evidence="9 10">
    <name type="scientific">Zostera marina</name>
    <name type="common">Eelgrass</name>
    <dbReference type="NCBI Taxonomy" id="29655"/>
    <lineage>
        <taxon>Eukaryota</taxon>
        <taxon>Viridiplantae</taxon>
        <taxon>Streptophyta</taxon>
        <taxon>Embryophyta</taxon>
        <taxon>Tracheophyta</taxon>
        <taxon>Spermatophyta</taxon>
        <taxon>Magnoliopsida</taxon>
        <taxon>Liliopsida</taxon>
        <taxon>Zosteraceae</taxon>
        <taxon>Zostera</taxon>
    </lineage>
</organism>
<feature type="region of interest" description="Disordered" evidence="6">
    <location>
        <begin position="1"/>
        <end position="21"/>
    </location>
</feature>
<dbReference type="PANTHER" id="PTHR11062">
    <property type="entry name" value="EXOSTOSIN HEPARAN SULFATE GLYCOSYLTRANSFERASE -RELATED"/>
    <property type="match status" value="1"/>
</dbReference>
<keyword evidence="9" id="KW-0808">Transferase</keyword>
<keyword evidence="7" id="KW-0472">Membrane</keyword>
<keyword evidence="7" id="KW-1133">Transmembrane helix</keyword>
<evidence type="ECO:0000256" key="5">
    <source>
        <dbReference type="ARBA" id="ARBA00023034"/>
    </source>
</evidence>
<dbReference type="OrthoDB" id="1924787at2759"/>
<dbReference type="GO" id="GO:0000139">
    <property type="term" value="C:Golgi membrane"/>
    <property type="evidence" value="ECO:0007669"/>
    <property type="project" value="UniProtKB-SubCell"/>
</dbReference>
<evidence type="ECO:0000256" key="7">
    <source>
        <dbReference type="SAM" id="Phobius"/>
    </source>
</evidence>
<keyword evidence="4" id="KW-0735">Signal-anchor</keyword>
<dbReference type="STRING" id="29655.A0A0K9NN02"/>